<dbReference type="AlphaFoldDB" id="A0ABD3NIL8"/>
<evidence type="ECO:0000256" key="2">
    <source>
        <dbReference type="SAM" id="Phobius"/>
    </source>
</evidence>
<feature type="transmembrane region" description="Helical" evidence="2">
    <location>
        <begin position="342"/>
        <end position="360"/>
    </location>
</feature>
<sequence>MERTTPTSDKDDDPTQLLSPSSAISTSPYAHHDTVLRSSFLARKQRASQRREQDAHQISAHNSFLLFVWDVFSAMKIFAGMLFNWESMLGCTLTVGATLMAYYYSPYDGDEWQSRLPDILLSFAIITPLSLSISMGWSRREAALRAVGLYRSAVTNVYVAHAAWDWGESSKGKGRRGCVENKEDMVNVYGDVPPTAAEVKPIDWLNHSDTTLCHLIHLSDSLCQYLTLPSATRARHRATAKGQKEANMVLSTGREMFTLTVCGRMSMLSQMCEALKYRGLPGNEASRIRNWENTIVNSIEELRNVKEYRTLQALRVYERLFCLFLPPLFATNYAQVAFDTHLFLGITIGVITSIALTGLFECVRVLEDPFVSNLTLDGIDVREELVVLAYQELMVSRKMWFPKADDFVLTSDFLAGDDAVGITAEQRTLTLTAEQRSSRYFCASLHKSESKE</sequence>
<keyword evidence="4" id="KW-1185">Reference proteome</keyword>
<dbReference type="PANTHER" id="PTHR36970">
    <property type="entry name" value="UNNAMED PRODUCT"/>
    <property type="match status" value="1"/>
</dbReference>
<dbReference type="Proteomes" id="UP001530315">
    <property type="component" value="Unassembled WGS sequence"/>
</dbReference>
<gene>
    <name evidence="3" type="ORF">ACHAW5_002294</name>
</gene>
<feature type="compositionally biased region" description="Polar residues" evidence="1">
    <location>
        <begin position="16"/>
        <end position="26"/>
    </location>
</feature>
<organism evidence="3 4">
    <name type="scientific">Stephanodiscus triporus</name>
    <dbReference type="NCBI Taxonomy" id="2934178"/>
    <lineage>
        <taxon>Eukaryota</taxon>
        <taxon>Sar</taxon>
        <taxon>Stramenopiles</taxon>
        <taxon>Ochrophyta</taxon>
        <taxon>Bacillariophyta</taxon>
        <taxon>Coscinodiscophyceae</taxon>
        <taxon>Thalassiosirophycidae</taxon>
        <taxon>Stephanodiscales</taxon>
        <taxon>Stephanodiscaceae</taxon>
        <taxon>Stephanodiscus</taxon>
    </lineage>
</organism>
<evidence type="ECO:0000313" key="4">
    <source>
        <dbReference type="Proteomes" id="UP001530315"/>
    </source>
</evidence>
<reference evidence="3 4" key="1">
    <citation type="submission" date="2024-10" db="EMBL/GenBank/DDBJ databases">
        <title>Updated reference genomes for cyclostephanoid diatoms.</title>
        <authorList>
            <person name="Roberts W.R."/>
            <person name="Alverson A.J."/>
        </authorList>
    </citation>
    <scope>NUCLEOTIDE SEQUENCE [LARGE SCALE GENOMIC DNA]</scope>
    <source>
        <strain evidence="3 4">AJA276-08</strain>
    </source>
</reference>
<evidence type="ECO:0000313" key="3">
    <source>
        <dbReference type="EMBL" id="KAL3775798.1"/>
    </source>
</evidence>
<keyword evidence="2" id="KW-1133">Transmembrane helix</keyword>
<dbReference type="PANTHER" id="PTHR36970:SF1">
    <property type="entry name" value="BESTROPHIN HOMOLOG"/>
    <property type="match status" value="1"/>
</dbReference>
<feature type="transmembrane region" description="Helical" evidence="2">
    <location>
        <begin position="316"/>
        <end position="336"/>
    </location>
</feature>
<feature type="transmembrane region" description="Helical" evidence="2">
    <location>
        <begin position="119"/>
        <end position="137"/>
    </location>
</feature>
<evidence type="ECO:0000256" key="1">
    <source>
        <dbReference type="SAM" id="MobiDB-lite"/>
    </source>
</evidence>
<protein>
    <submittedName>
        <fullName evidence="3">Uncharacterized protein</fullName>
    </submittedName>
</protein>
<accession>A0ABD3NIL8</accession>
<proteinExistence type="predicted"/>
<feature type="transmembrane region" description="Helical" evidence="2">
    <location>
        <begin position="82"/>
        <end position="104"/>
    </location>
</feature>
<keyword evidence="2" id="KW-0812">Transmembrane</keyword>
<name>A0ABD3NIL8_9STRA</name>
<keyword evidence="2" id="KW-0472">Membrane</keyword>
<comment type="caution">
    <text evidence="3">The sequence shown here is derived from an EMBL/GenBank/DDBJ whole genome shotgun (WGS) entry which is preliminary data.</text>
</comment>
<feature type="region of interest" description="Disordered" evidence="1">
    <location>
        <begin position="1"/>
        <end position="26"/>
    </location>
</feature>
<dbReference type="EMBL" id="JALLAZ020001391">
    <property type="protein sequence ID" value="KAL3775798.1"/>
    <property type="molecule type" value="Genomic_DNA"/>
</dbReference>